<organism evidence="2 3">
    <name type="scientific">Pseudomonas phage PhiPA3</name>
    <name type="common">Pseudomonas aeruginosa phage PhiPA3</name>
    <dbReference type="NCBI Taxonomy" id="998086"/>
    <lineage>
        <taxon>Viruses</taxon>
        <taxon>Duplodnaviria</taxon>
        <taxon>Heunggongvirae</taxon>
        <taxon>Uroviricota</taxon>
        <taxon>Caudoviricetes</taxon>
        <taxon>Chimalliviridae</taxon>
        <taxon>Miltoncavirus</taxon>
        <taxon>Miltoncavirus PhiPA3</taxon>
    </lineage>
</organism>
<feature type="transmembrane region" description="Helical" evidence="1">
    <location>
        <begin position="6"/>
        <end position="27"/>
    </location>
</feature>
<accession>F8SJY5</accession>
<keyword evidence="1" id="KW-1133">Transmembrane helix</keyword>
<organismHost>
    <name type="scientific">Pseudomonas aeruginosa</name>
    <dbReference type="NCBI Taxonomy" id="287"/>
</organismHost>
<evidence type="ECO:0000256" key="1">
    <source>
        <dbReference type="SAM" id="Phobius"/>
    </source>
</evidence>
<proteinExistence type="predicted"/>
<keyword evidence="1" id="KW-0812">Transmembrane</keyword>
<evidence type="ECO:0000313" key="3">
    <source>
        <dbReference type="Proteomes" id="UP000008388"/>
    </source>
</evidence>
<evidence type="ECO:0000313" key="2">
    <source>
        <dbReference type="EMBL" id="AEH03533.1"/>
    </source>
</evidence>
<keyword evidence="3" id="KW-1185">Reference proteome</keyword>
<dbReference type="GeneID" id="26643638"/>
<reference evidence="2 3" key="1">
    <citation type="journal article" date="2011" name="Microbiology">
        <title>The Pseudomonas aeruginosa generalized transducing phage phiPA3 is a new member of the phiKZ-like group of 'jumbo' phages, and infects model laboratory strains and clinical isolates from cystic fibrosis patients.</title>
        <authorList>
            <person name="Monson R."/>
            <person name="Foulds I."/>
            <person name="Foweraker J."/>
            <person name="Welch M."/>
            <person name="Salmond G.P."/>
        </authorList>
    </citation>
    <scope>NUCLEOTIDE SEQUENCE [LARGE SCALE GENOMIC DNA]</scope>
</reference>
<sequence>MNWYFKSVLALTGVMTVLGAGIGLLAWRHISTINKLYSQGWEYLNKIHDQLLSDGYYHHSHWQRRKSLLWQEAAAGIEEILAAYPASIKDHVREHLRYDSRRIVNCDTH</sequence>
<keyword evidence="1" id="KW-0472">Membrane</keyword>
<dbReference type="EMBL" id="HQ630627">
    <property type="protein sequence ID" value="AEH03533.1"/>
    <property type="molecule type" value="Genomic_DNA"/>
</dbReference>
<name>F8SJY5_BPPA3</name>
<dbReference type="RefSeq" id="YP_009217189.1">
    <property type="nucleotide sequence ID" value="NC_028999.1"/>
</dbReference>
<dbReference type="KEGG" id="vg:26643638"/>
<dbReference type="Proteomes" id="UP000008388">
    <property type="component" value="Segment"/>
</dbReference>
<protein>
    <submittedName>
        <fullName evidence="2">Uncharacterized protein 109</fullName>
    </submittedName>
</protein>
<gene>
    <name evidence="2" type="primary">109</name>
</gene>